<keyword evidence="1" id="KW-0812">Transmembrane</keyword>
<reference evidence="3" key="1">
    <citation type="submission" date="2016-10" db="EMBL/GenBank/DDBJ databases">
        <authorList>
            <person name="Varghese N."/>
            <person name="Submissions S."/>
        </authorList>
    </citation>
    <scope>NUCLEOTIDE SEQUENCE [LARGE SCALE GENOMIC DNA]</scope>
    <source>
        <strain evidence="3">DSM 26894</strain>
    </source>
</reference>
<dbReference type="Proteomes" id="UP000199392">
    <property type="component" value="Unassembled WGS sequence"/>
</dbReference>
<evidence type="ECO:0008006" key="4">
    <source>
        <dbReference type="Google" id="ProtNLM"/>
    </source>
</evidence>
<accession>A0A1I6NRT0</accession>
<keyword evidence="3" id="KW-1185">Reference proteome</keyword>
<keyword evidence="1" id="KW-0472">Membrane</keyword>
<dbReference type="OrthoDB" id="7875157at2"/>
<dbReference type="STRING" id="311180.SAMN04488050_10115"/>
<evidence type="ECO:0000313" key="2">
    <source>
        <dbReference type="EMBL" id="SFS30623.1"/>
    </source>
</evidence>
<evidence type="ECO:0000313" key="3">
    <source>
        <dbReference type="Proteomes" id="UP000199392"/>
    </source>
</evidence>
<proteinExistence type="predicted"/>
<feature type="transmembrane region" description="Helical" evidence="1">
    <location>
        <begin position="48"/>
        <end position="68"/>
    </location>
</feature>
<gene>
    <name evidence="2" type="ORF">SAMN04488050_10115</name>
</gene>
<dbReference type="EMBL" id="FOZW01000001">
    <property type="protein sequence ID" value="SFS30623.1"/>
    <property type="molecule type" value="Genomic_DNA"/>
</dbReference>
<name>A0A1I6NRT0_9RHOB</name>
<sequence length="105" mass="11022">MFALFEARLRAGLTRVGRTIAGAVCMTVAAIFFTIAGWIALVEAQGELVAALIVGGVYFVLALLLFYLPVRPRLPATPATTAAPVTSLVEAFLAGRAAGQAMRKD</sequence>
<organism evidence="2 3">
    <name type="scientific">Alloyangia pacifica</name>
    <dbReference type="NCBI Taxonomy" id="311180"/>
    <lineage>
        <taxon>Bacteria</taxon>
        <taxon>Pseudomonadati</taxon>
        <taxon>Pseudomonadota</taxon>
        <taxon>Alphaproteobacteria</taxon>
        <taxon>Rhodobacterales</taxon>
        <taxon>Roseobacteraceae</taxon>
        <taxon>Alloyangia</taxon>
    </lineage>
</organism>
<evidence type="ECO:0000256" key="1">
    <source>
        <dbReference type="SAM" id="Phobius"/>
    </source>
</evidence>
<dbReference type="AlphaFoldDB" id="A0A1I6NRT0"/>
<protein>
    <recommendedName>
        <fullName evidence="4">Holin-X, holin superfamily III</fullName>
    </recommendedName>
</protein>
<keyword evidence="1" id="KW-1133">Transmembrane helix</keyword>
<dbReference type="RefSeq" id="WP_092426768.1">
    <property type="nucleotide sequence ID" value="NZ_FNCL01000008.1"/>
</dbReference>
<feature type="transmembrane region" description="Helical" evidence="1">
    <location>
        <begin position="20"/>
        <end position="42"/>
    </location>
</feature>